<reference evidence="2 3" key="1">
    <citation type="submission" date="2016-10" db="EMBL/GenBank/DDBJ databases">
        <authorList>
            <person name="de Groot N.N."/>
        </authorList>
    </citation>
    <scope>NUCLEOTIDE SEQUENCE [LARGE SCALE GENOMIC DNA]</scope>
    <source>
        <strain evidence="2 3">DSM 44149</strain>
    </source>
</reference>
<organism evidence="2 3">
    <name type="scientific">Allokutzneria albata</name>
    <name type="common">Kibdelosporangium albatum</name>
    <dbReference type="NCBI Taxonomy" id="211114"/>
    <lineage>
        <taxon>Bacteria</taxon>
        <taxon>Bacillati</taxon>
        <taxon>Actinomycetota</taxon>
        <taxon>Actinomycetes</taxon>
        <taxon>Pseudonocardiales</taxon>
        <taxon>Pseudonocardiaceae</taxon>
        <taxon>Allokutzneria</taxon>
    </lineage>
</organism>
<name>A0A1H0CZU6_ALLAB</name>
<evidence type="ECO:0000313" key="3">
    <source>
        <dbReference type="Proteomes" id="UP000183376"/>
    </source>
</evidence>
<sequence length="97" mass="9812">MGSRSMRACLGRRPKPGHSEVVPGGAARGGLGPAVANTDSADTPSRVEGGATGSRGRKRRLPHQGHSPNTAVSALMATSTVSKVTSALATRHRSGTV</sequence>
<dbReference type="AlphaFoldDB" id="A0A1H0CZU6"/>
<accession>A0A1H0CZU6</accession>
<feature type="region of interest" description="Disordered" evidence="1">
    <location>
        <begin position="1"/>
        <end position="70"/>
    </location>
</feature>
<dbReference type="EMBL" id="LT629701">
    <property type="protein sequence ID" value="SDN63443.1"/>
    <property type="molecule type" value="Genomic_DNA"/>
</dbReference>
<keyword evidence="3" id="KW-1185">Reference proteome</keyword>
<evidence type="ECO:0000256" key="1">
    <source>
        <dbReference type="SAM" id="MobiDB-lite"/>
    </source>
</evidence>
<proteinExistence type="predicted"/>
<dbReference type="STRING" id="211114.SAMN04489726_7511"/>
<protein>
    <submittedName>
        <fullName evidence="2">Uncharacterized protein</fullName>
    </submittedName>
</protein>
<dbReference type="Proteomes" id="UP000183376">
    <property type="component" value="Chromosome I"/>
</dbReference>
<gene>
    <name evidence="2" type="ORF">SAMN04489726_7511</name>
</gene>
<evidence type="ECO:0000313" key="2">
    <source>
        <dbReference type="EMBL" id="SDN63443.1"/>
    </source>
</evidence>